<dbReference type="InterPro" id="IPR036852">
    <property type="entry name" value="Peptidase_S8/S53_dom_sf"/>
</dbReference>
<dbReference type="SUPFAM" id="SSF52743">
    <property type="entry name" value="Subtilisin-like"/>
    <property type="match status" value="1"/>
</dbReference>
<evidence type="ECO:0000313" key="8">
    <source>
        <dbReference type="EMBL" id="TMQ73343.1"/>
    </source>
</evidence>
<dbReference type="Proteomes" id="UP000319771">
    <property type="component" value="Unassembled WGS sequence"/>
</dbReference>
<evidence type="ECO:0000256" key="6">
    <source>
        <dbReference type="SAM" id="Phobius"/>
    </source>
</evidence>
<sequence>MITATTQVGIKPAALSWWSMNALGPAWRDRVLPPRLLRQCPPVAACVATLFLAAVFLHAPAAIAAPFIWDQDQDRIDDRIETIHVSGYDLAFEQANPLLRKRIDVGVAPAGLVFGVYVEFANPVTTADLLALTALGMPVLDRFEELPVLRSSGSFAQIQAAAALAGVDRVEAVPILYPDLHEGAASIGARDPSGQVFPTWTGMGGAAGEGVVVAILDSGINDAPEGPYPGHESLIGRCVGGADFTQADSLLNTGRDASVNPSDHGGDATRAHGTHVAGIILGNGGATGFATGIAPQARFVDVKVLNDLGVGSGVAEALDWCIHNRARDWGGDPADQGIDVINLSLSSPDASDGNDLAARLAACAVQHDIVVVGSIGNQGRDHFVPSPAAGDRVLAVGALDTQRSALNGDDVFASFSDVGPRAGDGDLDAADEEKPDLLAPGVAVLSADGSLTSDGAQYQRLSGTSMAAAFVSGAAAALRSAFPALTPEQVARVLLATAYRPLGAVPPGLPGADPGWYSPVGFGAVDLYAALLELTQPERSQVRRLELAGSASQITATLRTMRERGAAHFVFERAPEVAGGPGAFAALDSVPAAGDSSLADGSNMSVYVRTWEVPANERGVPFWYRVATTEDQVRWEGPSRRFVSPLGPPVATVEVTVVHDAYDHDLDAAIEVGGSASLMAQETSPPALVYPLPASSAAVASEWVTGASTTGNVAWTFAVDLPAGEVEATLPPDGAHPWRLRVTDGGYLNRVGRITDYRVIWHAAGGDQTFLGGPVPLQTIEGATVYAAAPVPVVGVDGPTAVSRLRAGPNPVPGGGAVTFALPVVPREDLRVYDLAGRAVGRARFTGHAGVWEARWEARDAAGAPLRSGLYFARVQGSGAVRLAVLAR</sequence>
<keyword evidence="6" id="KW-0472">Membrane</keyword>
<reference evidence="8 9" key="1">
    <citation type="journal article" date="2019" name="Nat. Microbiol.">
        <title>Mediterranean grassland soil C-N compound turnover is dependent on rainfall and depth, and is mediated by genomically divergent microorganisms.</title>
        <authorList>
            <person name="Diamond S."/>
            <person name="Andeer P.F."/>
            <person name="Li Z."/>
            <person name="Crits-Christoph A."/>
            <person name="Burstein D."/>
            <person name="Anantharaman K."/>
            <person name="Lane K.R."/>
            <person name="Thomas B.C."/>
            <person name="Pan C."/>
            <person name="Northen T.R."/>
            <person name="Banfield J.F."/>
        </authorList>
    </citation>
    <scope>NUCLEOTIDE SEQUENCE [LARGE SCALE GENOMIC DNA]</scope>
    <source>
        <strain evidence="8">WS_11</strain>
    </source>
</reference>
<evidence type="ECO:0000256" key="1">
    <source>
        <dbReference type="ARBA" id="ARBA00011073"/>
    </source>
</evidence>
<feature type="transmembrane region" description="Helical" evidence="6">
    <location>
        <begin position="43"/>
        <end position="69"/>
    </location>
</feature>
<dbReference type="InterPro" id="IPR015500">
    <property type="entry name" value="Peptidase_S8_subtilisin-rel"/>
</dbReference>
<dbReference type="PANTHER" id="PTHR43806">
    <property type="entry name" value="PEPTIDASE S8"/>
    <property type="match status" value="1"/>
</dbReference>
<dbReference type="PROSITE" id="PS51892">
    <property type="entry name" value="SUBTILASE"/>
    <property type="match status" value="1"/>
</dbReference>
<evidence type="ECO:0000256" key="5">
    <source>
        <dbReference type="PROSITE-ProRule" id="PRU01240"/>
    </source>
</evidence>
<dbReference type="GO" id="GO:0006508">
    <property type="term" value="P:proteolysis"/>
    <property type="evidence" value="ECO:0007669"/>
    <property type="project" value="UniProtKB-KW"/>
</dbReference>
<feature type="active site" description="Charge relay system" evidence="5">
    <location>
        <position position="272"/>
    </location>
</feature>
<dbReference type="EMBL" id="VBPB01000072">
    <property type="protein sequence ID" value="TMQ73343.1"/>
    <property type="molecule type" value="Genomic_DNA"/>
</dbReference>
<dbReference type="InterPro" id="IPR022398">
    <property type="entry name" value="Peptidase_S8_His-AS"/>
</dbReference>
<dbReference type="GO" id="GO:0004252">
    <property type="term" value="F:serine-type endopeptidase activity"/>
    <property type="evidence" value="ECO:0007669"/>
    <property type="project" value="UniProtKB-UniRule"/>
</dbReference>
<accession>A0A538UBR8</accession>
<keyword evidence="6" id="KW-0812">Transmembrane</keyword>
<feature type="active site" description="Charge relay system" evidence="5">
    <location>
        <position position="217"/>
    </location>
</feature>
<evidence type="ECO:0000256" key="2">
    <source>
        <dbReference type="ARBA" id="ARBA00022670"/>
    </source>
</evidence>
<evidence type="ECO:0000259" key="7">
    <source>
        <dbReference type="Pfam" id="PF00082"/>
    </source>
</evidence>
<comment type="similarity">
    <text evidence="1 5">Belongs to the peptidase S8 family.</text>
</comment>
<keyword evidence="2 5" id="KW-0645">Protease</keyword>
<name>A0A538UBR8_UNCEI</name>
<keyword evidence="4 5" id="KW-0720">Serine protease</keyword>
<evidence type="ECO:0000256" key="3">
    <source>
        <dbReference type="ARBA" id="ARBA00022801"/>
    </source>
</evidence>
<dbReference type="Pfam" id="PF00082">
    <property type="entry name" value="Peptidase_S8"/>
    <property type="match status" value="1"/>
</dbReference>
<evidence type="ECO:0000313" key="9">
    <source>
        <dbReference type="Proteomes" id="UP000319771"/>
    </source>
</evidence>
<organism evidence="8 9">
    <name type="scientific">Eiseniibacteriota bacterium</name>
    <dbReference type="NCBI Taxonomy" id="2212470"/>
    <lineage>
        <taxon>Bacteria</taxon>
        <taxon>Candidatus Eiseniibacteriota</taxon>
    </lineage>
</organism>
<dbReference type="PROSITE" id="PS00137">
    <property type="entry name" value="SUBTILASE_HIS"/>
    <property type="match status" value="1"/>
</dbReference>
<keyword evidence="6" id="KW-1133">Transmembrane helix</keyword>
<feature type="domain" description="Peptidase S8/S53" evidence="7">
    <location>
        <begin position="208"/>
        <end position="523"/>
    </location>
</feature>
<dbReference type="Gene3D" id="3.40.50.200">
    <property type="entry name" value="Peptidase S8/S53 domain"/>
    <property type="match status" value="1"/>
</dbReference>
<protein>
    <recommendedName>
        <fullName evidence="7">Peptidase S8/S53 domain-containing protein</fullName>
    </recommendedName>
</protein>
<dbReference type="InterPro" id="IPR050131">
    <property type="entry name" value="Peptidase_S8_subtilisin-like"/>
</dbReference>
<evidence type="ECO:0000256" key="4">
    <source>
        <dbReference type="ARBA" id="ARBA00022825"/>
    </source>
</evidence>
<dbReference type="AlphaFoldDB" id="A0A538UBR8"/>
<feature type="active site" description="Charge relay system" evidence="5">
    <location>
        <position position="465"/>
    </location>
</feature>
<keyword evidence="3 5" id="KW-0378">Hydrolase</keyword>
<gene>
    <name evidence="8" type="ORF">E6K81_04915</name>
</gene>
<dbReference type="PRINTS" id="PR00723">
    <property type="entry name" value="SUBTILISIN"/>
</dbReference>
<dbReference type="PANTHER" id="PTHR43806:SF11">
    <property type="entry name" value="CEREVISIN-RELATED"/>
    <property type="match status" value="1"/>
</dbReference>
<dbReference type="InterPro" id="IPR000209">
    <property type="entry name" value="Peptidase_S8/S53_dom"/>
</dbReference>
<comment type="caution">
    <text evidence="8">The sequence shown here is derived from an EMBL/GenBank/DDBJ whole genome shotgun (WGS) entry which is preliminary data.</text>
</comment>
<proteinExistence type="inferred from homology"/>